<reference evidence="7 8" key="1">
    <citation type="journal article" date="2009" name="Stand. Genomic Sci.">
        <title>Complete genome sequence of Sanguibacter keddieii type strain (ST-74).</title>
        <authorList>
            <person name="Ivanova N."/>
            <person name="Sikorski J."/>
            <person name="Sims D."/>
            <person name="Brettin T."/>
            <person name="Detter J.C."/>
            <person name="Han C."/>
            <person name="Lapidus A."/>
            <person name="Copeland A."/>
            <person name="Glavina Del Rio T."/>
            <person name="Nolan M."/>
            <person name="Chen F."/>
            <person name="Lucas S."/>
            <person name="Tice H."/>
            <person name="Cheng J.F."/>
            <person name="Bruce D."/>
            <person name="Goodwin L."/>
            <person name="Pitluck S."/>
            <person name="Pati A."/>
            <person name="Mavromatis K."/>
            <person name="Chen A."/>
            <person name="Palaniappan K."/>
            <person name="D'haeseleer P."/>
            <person name="Chain P."/>
            <person name="Bristow J."/>
            <person name="Eisen J.A."/>
            <person name="Markowitz V."/>
            <person name="Hugenholtz P."/>
            <person name="Goker M."/>
            <person name="Pukall R."/>
            <person name="Klenk H.P."/>
            <person name="Kyrpides N.C."/>
        </authorList>
    </citation>
    <scope>NUCLEOTIDE SEQUENCE [LARGE SCALE GENOMIC DNA]</scope>
    <source>
        <strain evidence="8">ATCC 51767 / DSM 10542 / NCFB 3025 / ST-74</strain>
    </source>
</reference>
<dbReference type="Proteomes" id="UP000000322">
    <property type="component" value="Chromosome"/>
</dbReference>
<dbReference type="GO" id="GO:0015123">
    <property type="term" value="F:acetate transmembrane transporter activity"/>
    <property type="evidence" value="ECO:0007669"/>
    <property type="project" value="TreeGrafter"/>
</dbReference>
<dbReference type="NCBIfam" id="NF038013">
    <property type="entry name" value="AceTr_1"/>
    <property type="match status" value="1"/>
</dbReference>
<keyword evidence="3 6" id="KW-0812">Transmembrane</keyword>
<name>D1BIJ5_SANKS</name>
<feature type="transmembrane region" description="Helical" evidence="6">
    <location>
        <begin position="72"/>
        <end position="92"/>
    </location>
</feature>
<evidence type="ECO:0000313" key="8">
    <source>
        <dbReference type="Proteomes" id="UP000000322"/>
    </source>
</evidence>
<dbReference type="KEGG" id="ske:Sked_22570"/>
<organism evidence="7 8">
    <name type="scientific">Sanguibacter keddieii (strain ATCC 51767 / DSM 10542 / NCFB 3025 / ST-74)</name>
    <dbReference type="NCBI Taxonomy" id="446469"/>
    <lineage>
        <taxon>Bacteria</taxon>
        <taxon>Bacillati</taxon>
        <taxon>Actinomycetota</taxon>
        <taxon>Actinomycetes</taxon>
        <taxon>Micrococcales</taxon>
        <taxon>Sanguibacteraceae</taxon>
        <taxon>Sanguibacter</taxon>
    </lineage>
</organism>
<dbReference type="EMBL" id="CP001819">
    <property type="protein sequence ID" value="ACZ22172.1"/>
    <property type="molecule type" value="Genomic_DNA"/>
</dbReference>
<dbReference type="AlphaFoldDB" id="D1BIJ5"/>
<feature type="transmembrane region" description="Helical" evidence="6">
    <location>
        <begin position="161"/>
        <end position="186"/>
    </location>
</feature>
<dbReference type="STRING" id="446469.Sked_22570"/>
<dbReference type="PANTHER" id="PTHR31123">
    <property type="entry name" value="ACCUMULATION OF DYADS PROTEIN 2-RELATED"/>
    <property type="match status" value="1"/>
</dbReference>
<dbReference type="eggNOG" id="COG1584">
    <property type="taxonomic scope" value="Bacteria"/>
</dbReference>
<keyword evidence="8" id="KW-1185">Reference proteome</keyword>
<proteinExistence type="inferred from homology"/>
<evidence type="ECO:0000256" key="1">
    <source>
        <dbReference type="ARBA" id="ARBA00004141"/>
    </source>
</evidence>
<dbReference type="GO" id="GO:0005886">
    <property type="term" value="C:plasma membrane"/>
    <property type="evidence" value="ECO:0007669"/>
    <property type="project" value="TreeGrafter"/>
</dbReference>
<evidence type="ECO:0000256" key="5">
    <source>
        <dbReference type="ARBA" id="ARBA00023136"/>
    </source>
</evidence>
<dbReference type="InterPro" id="IPR051633">
    <property type="entry name" value="AceTr"/>
</dbReference>
<feature type="transmembrane region" description="Helical" evidence="6">
    <location>
        <begin position="136"/>
        <end position="155"/>
    </location>
</feature>
<feature type="transmembrane region" description="Helical" evidence="6">
    <location>
        <begin position="46"/>
        <end position="65"/>
    </location>
</feature>
<evidence type="ECO:0000256" key="6">
    <source>
        <dbReference type="SAM" id="Phobius"/>
    </source>
</evidence>
<dbReference type="InterPro" id="IPR000791">
    <property type="entry name" value="Gpr1/Fun34/SatP-like"/>
</dbReference>
<dbReference type="Pfam" id="PF01184">
    <property type="entry name" value="Gpr1_Fun34_YaaH"/>
    <property type="match status" value="1"/>
</dbReference>
<evidence type="ECO:0000256" key="4">
    <source>
        <dbReference type="ARBA" id="ARBA00022989"/>
    </source>
</evidence>
<evidence type="ECO:0000256" key="2">
    <source>
        <dbReference type="ARBA" id="ARBA00005587"/>
    </source>
</evidence>
<dbReference type="OrthoDB" id="9787939at2"/>
<sequence length="197" mass="20756">MTSSTPTPAPRLIADPGPLGLAAFALTTFVLSVFNAGILDPSLEPVVLPLALFYGGLVQLLAGMWELLKNNTFGALAFSSYGAFWMSFAAYVKLVVPGLPADTAHQATGLFLLAWTIFTVYMTVVTLKVSVGLMSVFVPLSITFALLTVGALAQAETVTHVAGFVGLLTAGTAWYNSFAGVLNITWKRDVLPLGVRG</sequence>
<feature type="transmembrane region" description="Helical" evidence="6">
    <location>
        <begin position="12"/>
        <end position="34"/>
    </location>
</feature>
<protein>
    <submittedName>
        <fullName evidence="7">Predicted membrane protein</fullName>
    </submittedName>
</protein>
<comment type="similarity">
    <text evidence="2">Belongs to the acetate uptake transporter (AceTr) (TC 2.A.96) family.</text>
</comment>
<evidence type="ECO:0000256" key="3">
    <source>
        <dbReference type="ARBA" id="ARBA00022692"/>
    </source>
</evidence>
<accession>D1BIJ5</accession>
<dbReference type="PANTHER" id="PTHR31123:SF1">
    <property type="entry name" value="ACCUMULATION OF DYADS PROTEIN 2-RELATED"/>
    <property type="match status" value="1"/>
</dbReference>
<feature type="transmembrane region" description="Helical" evidence="6">
    <location>
        <begin position="104"/>
        <end position="124"/>
    </location>
</feature>
<comment type="subcellular location">
    <subcellularLocation>
        <location evidence="1">Membrane</location>
        <topology evidence="1">Multi-pass membrane protein</topology>
    </subcellularLocation>
</comment>
<dbReference type="HOGENOM" id="CLU_051062_3_1_11"/>
<gene>
    <name evidence="7" type="ordered locus">Sked_22570</name>
</gene>
<keyword evidence="4 6" id="KW-1133">Transmembrane helix</keyword>
<evidence type="ECO:0000313" key="7">
    <source>
        <dbReference type="EMBL" id="ACZ22172.1"/>
    </source>
</evidence>
<keyword evidence="5 6" id="KW-0472">Membrane</keyword>
<dbReference type="RefSeq" id="WP_012867241.1">
    <property type="nucleotide sequence ID" value="NC_013521.1"/>
</dbReference>